<evidence type="ECO:0000256" key="1">
    <source>
        <dbReference type="SAM" id="Phobius"/>
    </source>
</evidence>
<evidence type="ECO:0000313" key="3">
    <source>
        <dbReference type="Proteomes" id="UP001595530"/>
    </source>
</evidence>
<evidence type="ECO:0000313" key="2">
    <source>
        <dbReference type="EMBL" id="MFC3108598.1"/>
    </source>
</evidence>
<keyword evidence="1" id="KW-1133">Transmembrane helix</keyword>
<comment type="caution">
    <text evidence="2">The sequence shown here is derived from an EMBL/GenBank/DDBJ whole genome shotgun (WGS) entry which is preliminary data.</text>
</comment>
<dbReference type="Pfam" id="PF04964">
    <property type="entry name" value="Flp_Fap"/>
    <property type="match status" value="1"/>
</dbReference>
<keyword evidence="3" id="KW-1185">Reference proteome</keyword>
<dbReference type="Proteomes" id="UP001595530">
    <property type="component" value="Unassembled WGS sequence"/>
</dbReference>
<keyword evidence="1" id="KW-0472">Membrane</keyword>
<dbReference type="InterPro" id="IPR007047">
    <property type="entry name" value="Flp_Fap"/>
</dbReference>
<reference evidence="3" key="1">
    <citation type="journal article" date="2019" name="Int. J. Syst. Evol. Microbiol.">
        <title>The Global Catalogue of Microorganisms (GCM) 10K type strain sequencing project: providing services to taxonomists for standard genome sequencing and annotation.</title>
        <authorList>
            <consortium name="The Broad Institute Genomics Platform"/>
            <consortium name="The Broad Institute Genome Sequencing Center for Infectious Disease"/>
            <person name="Wu L."/>
            <person name="Ma J."/>
        </authorList>
    </citation>
    <scope>NUCLEOTIDE SEQUENCE [LARGE SCALE GENOMIC DNA]</scope>
    <source>
        <strain evidence="3">KCTC 42986</strain>
    </source>
</reference>
<keyword evidence="1" id="KW-0812">Transmembrane</keyword>
<dbReference type="RefSeq" id="WP_390322253.1">
    <property type="nucleotide sequence ID" value="NZ_JBHRTP010000032.1"/>
</dbReference>
<name>A0ABV7F3A9_9BURK</name>
<gene>
    <name evidence="2" type="ORF">ACFOFO_11590</name>
</gene>
<organism evidence="2 3">
    <name type="scientific">Undibacterium arcticum</name>
    <dbReference type="NCBI Taxonomy" id="1762892"/>
    <lineage>
        <taxon>Bacteria</taxon>
        <taxon>Pseudomonadati</taxon>
        <taxon>Pseudomonadota</taxon>
        <taxon>Betaproteobacteria</taxon>
        <taxon>Burkholderiales</taxon>
        <taxon>Oxalobacteraceae</taxon>
        <taxon>Undibacterium</taxon>
    </lineage>
</organism>
<dbReference type="EMBL" id="JBHRTP010000032">
    <property type="protein sequence ID" value="MFC3108598.1"/>
    <property type="molecule type" value="Genomic_DNA"/>
</dbReference>
<proteinExistence type="predicted"/>
<protein>
    <submittedName>
        <fullName evidence="2">Flp family type IVb pilin</fullName>
    </submittedName>
</protein>
<accession>A0ABV7F3A9</accession>
<feature type="transmembrane region" description="Helical" evidence="1">
    <location>
        <begin position="16"/>
        <end position="37"/>
    </location>
</feature>
<sequence>MNAIKKFMQDEEGAVAIEYALLAGLIALAIAAGATVLGKDICGVFKGIGDALMATPITVPTSFTACT</sequence>